<dbReference type="RefSeq" id="WP_183750476.1">
    <property type="nucleotide sequence ID" value="NZ_JACICC010000001.1"/>
</dbReference>
<dbReference type="InterPro" id="IPR032635">
    <property type="entry name" value="Anti_2"/>
</dbReference>
<protein>
    <submittedName>
        <fullName evidence="2">Surface antigen</fullName>
    </submittedName>
</protein>
<dbReference type="EMBL" id="JACICC010000001">
    <property type="protein sequence ID" value="MBB3808487.1"/>
    <property type="molecule type" value="Genomic_DNA"/>
</dbReference>
<dbReference type="AlphaFoldDB" id="A0A7W5Z281"/>
<feature type="domain" description="Surface antigen" evidence="1">
    <location>
        <begin position="82"/>
        <end position="161"/>
    </location>
</feature>
<sequence>MTLSARLYRFLASCERRHGPTFRVLRACLLVGGLGIGLGGGLAACSIAVPMGGVFGADGKITTQSINPASTPGAFSELTPDDWSFASIALATALDPVGSGESAPWANPRTGITGEFTAVSKPYLRNDLVCRDFKGSLDYQGARDKLNGSACRQPDGRWTAASAPPG</sequence>
<evidence type="ECO:0000259" key="1">
    <source>
        <dbReference type="Pfam" id="PF16998"/>
    </source>
</evidence>
<proteinExistence type="predicted"/>
<keyword evidence="3" id="KW-1185">Reference proteome</keyword>
<dbReference type="Proteomes" id="UP000537592">
    <property type="component" value="Unassembled WGS sequence"/>
</dbReference>
<evidence type="ECO:0000313" key="2">
    <source>
        <dbReference type="EMBL" id="MBB3808487.1"/>
    </source>
</evidence>
<reference evidence="2 3" key="1">
    <citation type="submission" date="2020-08" db="EMBL/GenBank/DDBJ databases">
        <title>Genomic Encyclopedia of Type Strains, Phase IV (KMG-IV): sequencing the most valuable type-strain genomes for metagenomic binning, comparative biology and taxonomic classification.</title>
        <authorList>
            <person name="Goeker M."/>
        </authorList>
    </citation>
    <scope>NUCLEOTIDE SEQUENCE [LARGE SCALE GENOMIC DNA]</scope>
    <source>
        <strain evidence="2 3">DSM 28760</strain>
    </source>
</reference>
<gene>
    <name evidence="2" type="ORF">FHS81_000541</name>
</gene>
<evidence type="ECO:0000313" key="3">
    <source>
        <dbReference type="Proteomes" id="UP000537592"/>
    </source>
</evidence>
<comment type="caution">
    <text evidence="2">The sequence shown here is derived from an EMBL/GenBank/DDBJ whole genome shotgun (WGS) entry which is preliminary data.</text>
</comment>
<organism evidence="2 3">
    <name type="scientific">Pseudochelatococcus contaminans</name>
    <dbReference type="NCBI Taxonomy" id="1538103"/>
    <lineage>
        <taxon>Bacteria</taxon>
        <taxon>Pseudomonadati</taxon>
        <taxon>Pseudomonadota</taxon>
        <taxon>Alphaproteobacteria</taxon>
        <taxon>Hyphomicrobiales</taxon>
        <taxon>Chelatococcaceae</taxon>
        <taxon>Pseudochelatococcus</taxon>
    </lineage>
</organism>
<name>A0A7W5Z281_9HYPH</name>
<dbReference type="Pfam" id="PF16998">
    <property type="entry name" value="17kDa_Anti_2"/>
    <property type="match status" value="1"/>
</dbReference>
<accession>A0A7W5Z281</accession>